<dbReference type="GO" id="GO:0016846">
    <property type="term" value="F:carbon-sulfur lyase activity"/>
    <property type="evidence" value="ECO:0007669"/>
    <property type="project" value="InterPro"/>
</dbReference>
<evidence type="ECO:0000313" key="5">
    <source>
        <dbReference type="EMBL" id="SNZ06122.1"/>
    </source>
</evidence>
<proteinExistence type="inferred from homology"/>
<dbReference type="GO" id="GO:0046872">
    <property type="term" value="F:metal ion binding"/>
    <property type="evidence" value="ECO:0007669"/>
    <property type="project" value="UniProtKB-KW"/>
</dbReference>
<dbReference type="InterPro" id="IPR052355">
    <property type="entry name" value="CENP-V-like"/>
</dbReference>
<reference evidence="5 6" key="1">
    <citation type="submission" date="2017-09" db="EMBL/GenBank/DDBJ databases">
        <authorList>
            <person name="Ehlers B."/>
            <person name="Leendertz F.H."/>
        </authorList>
    </citation>
    <scope>NUCLEOTIDE SEQUENCE [LARGE SCALE GENOMIC DNA]</scope>
    <source>
        <strain evidence="5 6">DSM 18289</strain>
    </source>
</reference>
<protein>
    <submittedName>
        <fullName evidence="5">Uncharacterized conserved protein</fullName>
    </submittedName>
</protein>
<dbReference type="PROSITE" id="PS51891">
    <property type="entry name" value="CENP_V_GFA"/>
    <property type="match status" value="1"/>
</dbReference>
<dbReference type="SUPFAM" id="SSF51316">
    <property type="entry name" value="Mss4-like"/>
    <property type="match status" value="1"/>
</dbReference>
<name>A0A285N9G1_9HYPH</name>
<evidence type="ECO:0000259" key="4">
    <source>
        <dbReference type="PROSITE" id="PS51891"/>
    </source>
</evidence>
<dbReference type="Proteomes" id="UP000219439">
    <property type="component" value="Unassembled WGS sequence"/>
</dbReference>
<keyword evidence="6" id="KW-1185">Reference proteome</keyword>
<gene>
    <name evidence="5" type="ORF">SAMN06265368_0313</name>
</gene>
<organism evidence="5 6">
    <name type="scientific">Cohaesibacter gelatinilyticus</name>
    <dbReference type="NCBI Taxonomy" id="372072"/>
    <lineage>
        <taxon>Bacteria</taxon>
        <taxon>Pseudomonadati</taxon>
        <taxon>Pseudomonadota</taxon>
        <taxon>Alphaproteobacteria</taxon>
        <taxon>Hyphomicrobiales</taxon>
        <taxon>Cohaesibacteraceae</taxon>
    </lineage>
</organism>
<keyword evidence="3" id="KW-0862">Zinc</keyword>
<sequence length="119" mass="13452">MLKGHCHCKAVSFTFDHQPKWLVDCNCSICHRLGAIWAHGPTENVTISAPKNGTLPYEWGDRKIIFHSCRTCGCTTHWQNKDPSKNAPMAVNANLCNEESLQGIQVRQFDGRDSFCFKD</sequence>
<dbReference type="Pfam" id="PF04828">
    <property type="entry name" value="GFA"/>
    <property type="match status" value="1"/>
</dbReference>
<feature type="domain" description="CENP-V/GFA" evidence="4">
    <location>
        <begin position="2"/>
        <end position="119"/>
    </location>
</feature>
<evidence type="ECO:0000256" key="1">
    <source>
        <dbReference type="ARBA" id="ARBA00005495"/>
    </source>
</evidence>
<evidence type="ECO:0000256" key="3">
    <source>
        <dbReference type="ARBA" id="ARBA00022833"/>
    </source>
</evidence>
<dbReference type="PANTHER" id="PTHR28620">
    <property type="entry name" value="CENTROMERE PROTEIN V"/>
    <property type="match status" value="1"/>
</dbReference>
<dbReference type="InterPro" id="IPR011057">
    <property type="entry name" value="Mss4-like_sf"/>
</dbReference>
<dbReference type="Gene3D" id="2.170.150.70">
    <property type="match status" value="1"/>
</dbReference>
<dbReference type="OrthoDB" id="9805575at2"/>
<dbReference type="InterPro" id="IPR006913">
    <property type="entry name" value="CENP-V/GFA"/>
</dbReference>
<dbReference type="PANTHER" id="PTHR28620:SF1">
    <property type="entry name" value="CENP-V_GFA DOMAIN-CONTAINING PROTEIN"/>
    <property type="match status" value="1"/>
</dbReference>
<evidence type="ECO:0000256" key="2">
    <source>
        <dbReference type="ARBA" id="ARBA00022723"/>
    </source>
</evidence>
<accession>A0A285N9G1</accession>
<keyword evidence="2" id="KW-0479">Metal-binding</keyword>
<evidence type="ECO:0000313" key="6">
    <source>
        <dbReference type="Proteomes" id="UP000219439"/>
    </source>
</evidence>
<dbReference type="AlphaFoldDB" id="A0A285N9G1"/>
<comment type="similarity">
    <text evidence="1">Belongs to the Gfa family.</text>
</comment>
<dbReference type="EMBL" id="OBEL01000001">
    <property type="protein sequence ID" value="SNZ06122.1"/>
    <property type="molecule type" value="Genomic_DNA"/>
</dbReference>